<organism evidence="1 2">
    <name type="scientific">Hydra vulgaris</name>
    <name type="common">Hydra</name>
    <name type="synonym">Hydra attenuata</name>
    <dbReference type="NCBI Taxonomy" id="6087"/>
    <lineage>
        <taxon>Eukaryota</taxon>
        <taxon>Metazoa</taxon>
        <taxon>Cnidaria</taxon>
        <taxon>Hydrozoa</taxon>
        <taxon>Hydroidolina</taxon>
        <taxon>Anthoathecata</taxon>
        <taxon>Aplanulata</taxon>
        <taxon>Hydridae</taxon>
        <taxon>Hydra</taxon>
    </lineage>
</organism>
<name>A0ABM4B234_HYDVU</name>
<dbReference type="InterPro" id="IPR012337">
    <property type="entry name" value="RNaseH-like_sf"/>
</dbReference>
<dbReference type="PANTHER" id="PTHR45749">
    <property type="match status" value="1"/>
</dbReference>
<keyword evidence="1" id="KW-1185">Reference proteome</keyword>
<reference evidence="2" key="2">
    <citation type="submission" date="2025-08" db="UniProtKB">
        <authorList>
            <consortium name="RefSeq"/>
        </authorList>
    </citation>
    <scope>IDENTIFICATION</scope>
</reference>
<sequence>MLAQQNLALRGHNESLQSDENSGNFLALMKFLAKFDPFMKEHLESRQSHIERRFLDFIQIHSKSAEAIITEVTKKLNLDRLNFQDCKGQSYDNQATMEVANSGVQKRILDLNSLAIFIPCNNHSLNLVGVHAAHVNSQAVTFFGTLEKLFVFFSSSTHRWEVLKEYVKITVKNHSDTRWNSKVAAVTSISTQLEEVLVALEMLRDSSRETLDSRGDAGFFFFAIQRVEFVALLYFWSEILPSIDRIQKCLQSREIIFNQALIQLGALTDNIEIWRIA</sequence>
<protein>
    <submittedName>
        <fullName evidence="2">Uncharacterized protein LOC136074463</fullName>
    </submittedName>
</protein>
<dbReference type="Proteomes" id="UP001652625">
    <property type="component" value="Chromosome 01"/>
</dbReference>
<accession>A0ABM4B234</accession>
<dbReference type="GeneID" id="136074463"/>
<dbReference type="RefSeq" id="XP_065642856.1">
    <property type="nucleotide sequence ID" value="XM_065786784.1"/>
</dbReference>
<evidence type="ECO:0000313" key="1">
    <source>
        <dbReference type="Proteomes" id="UP001652625"/>
    </source>
</evidence>
<reference evidence="1" key="1">
    <citation type="submission" date="2025-05" db="UniProtKB">
        <authorList>
            <consortium name="RefSeq"/>
        </authorList>
    </citation>
    <scope>NUCLEOTIDE SEQUENCE [LARGE SCALE GENOMIC DNA]</scope>
</reference>
<dbReference type="SUPFAM" id="SSF53098">
    <property type="entry name" value="Ribonuclease H-like"/>
    <property type="match status" value="1"/>
</dbReference>
<evidence type="ECO:0000313" key="2">
    <source>
        <dbReference type="RefSeq" id="XP_065642856.1"/>
    </source>
</evidence>
<proteinExistence type="predicted"/>
<dbReference type="PANTHER" id="PTHR45749:SF21">
    <property type="entry name" value="DUF4371 DOMAIN-CONTAINING PROTEIN"/>
    <property type="match status" value="1"/>
</dbReference>
<gene>
    <name evidence="2" type="primary">LOC136074463</name>
</gene>